<dbReference type="Proteomes" id="UP000284049">
    <property type="component" value="Unassembled WGS sequence"/>
</dbReference>
<sequence length="598" mass="67200">MRIAIIGMGATGLLALAKTFSMAKRHPNMSVIVHAFDAQAPGQGVHRCDQADYLRLNTVAGQLSMFEDDDFTLFPRHTFRPSLYEWIAHLHPEAISGEQDRFAFLPRRYLGLYLQWYFTRLLEHIPINVRLETSCRLIRGVEEEPDGRFRLLASPIVSGAYDTLLLCTGHGVLPSGTHAAPFIRPYPLPASLEDIASDSSVAVQGVGLTAMDVVAALTTGRGGVFEHTAGGLSYRPSGQEPRISLYSNSGMPYRARPEVDDAVIRYQPLLLTHAAIDRLRDQAPGRRLDFEKDLLPLLYQEMTAAYYCACAGQDERNAYRYQERYQQVWEQVQTAQATGTLSATFDRLASEYGPYTPQDILTCTPPPHLTADTYPQWFVSQLQEDVHASALGCRRSPLKKSLEIWRDLRNQLCHAIDHRGLTPASHQAFFTRYCPLINRLVAGPQKERHAELIALIQSGVVELLPGYAAAEHYNPDTQTFTVTLEKPDYQQFKFEHLIKANLSTQATQRELHTLLSAITEQPSSYSPLAYGDFSSAHHPEFVHAHLRERIYIFGPVLEGSSYYNHYVPSNAPSRISAALDKSLSNAVNHFNHRFSEIF</sequence>
<dbReference type="InterPro" id="IPR038732">
    <property type="entry name" value="HpyO/CreE_NAD-binding"/>
</dbReference>
<comment type="caution">
    <text evidence="2">The sequence shown here is derived from an EMBL/GenBank/DDBJ whole genome shotgun (WGS) entry which is preliminary data.</text>
</comment>
<dbReference type="Pfam" id="PF13454">
    <property type="entry name" value="NAD_binding_9"/>
    <property type="match status" value="1"/>
</dbReference>
<name>A0A423GBB0_9PSED</name>
<dbReference type="InterPro" id="IPR052189">
    <property type="entry name" value="L-asp_N-monooxygenase_NS-form"/>
</dbReference>
<dbReference type="EMBL" id="MOBC01000006">
    <property type="protein sequence ID" value="ROM83843.1"/>
    <property type="molecule type" value="Genomic_DNA"/>
</dbReference>
<protein>
    <recommendedName>
        <fullName evidence="1">FAD-dependent urate hydroxylase HpyO/Asp monooxygenase CreE-like FAD/NAD(P)-binding domain-containing protein</fullName>
    </recommendedName>
</protein>
<reference evidence="2 3" key="1">
    <citation type="submission" date="2016-10" db="EMBL/GenBank/DDBJ databases">
        <title>Comparative genome analysis of multiple Pseudomonas spp. focuses on biocontrol and plant growth promoting traits.</title>
        <authorList>
            <person name="Tao X.-Y."/>
            <person name="Taylor C.G."/>
        </authorList>
    </citation>
    <scope>NUCLEOTIDE SEQUENCE [LARGE SCALE GENOMIC DNA]</scope>
    <source>
        <strain evidence="2 3">Wood3</strain>
    </source>
</reference>
<dbReference type="SUPFAM" id="SSF51971">
    <property type="entry name" value="Nucleotide-binding domain"/>
    <property type="match status" value="1"/>
</dbReference>
<accession>A0A423GBB0</accession>
<evidence type="ECO:0000259" key="1">
    <source>
        <dbReference type="Pfam" id="PF13454"/>
    </source>
</evidence>
<proteinExistence type="predicted"/>
<dbReference type="PANTHER" id="PTHR40254">
    <property type="entry name" value="BLR0577 PROTEIN"/>
    <property type="match status" value="1"/>
</dbReference>
<dbReference type="PANTHER" id="PTHR40254:SF1">
    <property type="entry name" value="BLR0577 PROTEIN"/>
    <property type="match status" value="1"/>
</dbReference>
<dbReference type="AlphaFoldDB" id="A0A423GBB0"/>
<evidence type="ECO:0000313" key="2">
    <source>
        <dbReference type="EMBL" id="ROM83843.1"/>
    </source>
</evidence>
<gene>
    <name evidence="2" type="ORF">BK652_11640</name>
</gene>
<dbReference type="RefSeq" id="WP_123578910.1">
    <property type="nucleotide sequence ID" value="NZ_MOBC01000006.1"/>
</dbReference>
<evidence type="ECO:0000313" key="3">
    <source>
        <dbReference type="Proteomes" id="UP000284049"/>
    </source>
</evidence>
<organism evidence="2 3">
    <name type="scientific">Pseudomonas brassicacearum</name>
    <dbReference type="NCBI Taxonomy" id="930166"/>
    <lineage>
        <taxon>Bacteria</taxon>
        <taxon>Pseudomonadati</taxon>
        <taxon>Pseudomonadota</taxon>
        <taxon>Gammaproteobacteria</taxon>
        <taxon>Pseudomonadales</taxon>
        <taxon>Pseudomonadaceae</taxon>
        <taxon>Pseudomonas</taxon>
    </lineage>
</organism>
<feature type="domain" description="FAD-dependent urate hydroxylase HpyO/Asp monooxygenase CreE-like FAD/NAD(P)-binding" evidence="1">
    <location>
        <begin position="4"/>
        <end position="170"/>
    </location>
</feature>